<keyword evidence="2" id="KW-1185">Reference proteome</keyword>
<organism evidence="1 2">
    <name type="scientific">Fructobacillus apis</name>
    <dbReference type="NCBI Taxonomy" id="2935017"/>
    <lineage>
        <taxon>Bacteria</taxon>
        <taxon>Bacillati</taxon>
        <taxon>Bacillota</taxon>
        <taxon>Bacilli</taxon>
        <taxon>Lactobacillales</taxon>
        <taxon>Lactobacillaceae</taxon>
        <taxon>Fructobacillus</taxon>
    </lineage>
</organism>
<protein>
    <submittedName>
        <fullName evidence="1">Uncharacterized protein</fullName>
    </submittedName>
</protein>
<sequence length="72" mass="8307">MAFNKIKNLASNLKDVNTLQKKAKVQVKVLQKSMEGTKKDIEDVQRGVERLNFKNKAPLARIQETLDHMKKK</sequence>
<dbReference type="EMBL" id="JAMWYK010000001">
    <property type="protein sequence ID" value="MCO0831593.1"/>
    <property type="molecule type" value="Genomic_DNA"/>
</dbReference>
<proteinExistence type="predicted"/>
<name>A0ABT0ZNR1_9LACO</name>
<dbReference type="Proteomes" id="UP001523234">
    <property type="component" value="Unassembled WGS sequence"/>
</dbReference>
<accession>A0ABT0ZNR1</accession>
<evidence type="ECO:0000313" key="2">
    <source>
        <dbReference type="Proteomes" id="UP001523234"/>
    </source>
</evidence>
<dbReference type="RefSeq" id="WP_252442028.1">
    <property type="nucleotide sequence ID" value="NZ_JAMWYK010000001.1"/>
</dbReference>
<gene>
    <name evidence="1" type="ORF">NFX39_00590</name>
</gene>
<reference evidence="1 2" key="1">
    <citation type="submission" date="2022-06" db="EMBL/GenBank/DDBJ databases">
        <title>Fructobacillus taiwanensis sp. nov., isolated from the honeybee.</title>
        <authorList>
            <person name="Chen Y.-S."/>
            <person name="Wang L.-T."/>
            <person name="Lee Y.-S."/>
            <person name="Chang Y.-C."/>
            <person name="Wu H.-C."/>
            <person name="Liao C.-Y."/>
            <person name="Chen W.-H."/>
            <person name="Deng J.-N."/>
            <person name="Wang Y.-H."/>
        </authorList>
    </citation>
    <scope>NUCLEOTIDE SEQUENCE [LARGE SCALE GENOMIC DNA]</scope>
    <source>
        <strain evidence="1 2">W13</strain>
    </source>
</reference>
<comment type="caution">
    <text evidence="1">The sequence shown here is derived from an EMBL/GenBank/DDBJ whole genome shotgun (WGS) entry which is preliminary data.</text>
</comment>
<evidence type="ECO:0000313" key="1">
    <source>
        <dbReference type="EMBL" id="MCO0831593.1"/>
    </source>
</evidence>